<evidence type="ECO:0000256" key="6">
    <source>
        <dbReference type="ARBA" id="ARBA00022723"/>
    </source>
</evidence>
<evidence type="ECO:0000256" key="12">
    <source>
        <dbReference type="PROSITE-ProRule" id="PRU00175"/>
    </source>
</evidence>
<gene>
    <name evidence="15" type="ORF">B0H64DRAFT_328527</name>
</gene>
<evidence type="ECO:0000259" key="14">
    <source>
        <dbReference type="PROSITE" id="PS50089"/>
    </source>
</evidence>
<dbReference type="Gene3D" id="3.30.40.10">
    <property type="entry name" value="Zinc/RING finger domain, C3HC4 (zinc finger)"/>
    <property type="match status" value="1"/>
</dbReference>
<dbReference type="PANTHER" id="PTHR46539:SF1">
    <property type="entry name" value="E3 UBIQUITIN-PROTEIN LIGASE ATL42"/>
    <property type="match status" value="1"/>
</dbReference>
<dbReference type="InterPro" id="IPR001841">
    <property type="entry name" value="Znf_RING"/>
</dbReference>
<comment type="caution">
    <text evidence="15">The sequence shown here is derived from an EMBL/GenBank/DDBJ whole genome shotgun (WGS) entry which is preliminary data.</text>
</comment>
<dbReference type="GeneID" id="87837785"/>
<keyword evidence="9" id="KW-0862">Zinc</keyword>
<keyword evidence="11" id="KW-0472">Membrane</keyword>
<name>A0AAE0H9C8_9PEZI</name>
<feature type="region of interest" description="Disordered" evidence="13">
    <location>
        <begin position="234"/>
        <end position="253"/>
    </location>
</feature>
<evidence type="ECO:0000256" key="1">
    <source>
        <dbReference type="ARBA" id="ARBA00000900"/>
    </source>
</evidence>
<dbReference type="EC" id="2.3.2.27" evidence="3"/>
<evidence type="ECO:0000256" key="4">
    <source>
        <dbReference type="ARBA" id="ARBA00022679"/>
    </source>
</evidence>
<evidence type="ECO:0000256" key="2">
    <source>
        <dbReference type="ARBA" id="ARBA00004370"/>
    </source>
</evidence>
<dbReference type="Proteomes" id="UP001278766">
    <property type="component" value="Unassembled WGS sequence"/>
</dbReference>
<evidence type="ECO:0000256" key="8">
    <source>
        <dbReference type="ARBA" id="ARBA00022786"/>
    </source>
</evidence>
<feature type="region of interest" description="Disordered" evidence="13">
    <location>
        <begin position="439"/>
        <end position="466"/>
    </location>
</feature>
<dbReference type="EMBL" id="JAUEPN010000007">
    <property type="protein sequence ID" value="KAK3292272.1"/>
    <property type="molecule type" value="Genomic_DNA"/>
</dbReference>
<dbReference type="RefSeq" id="XP_062655786.1">
    <property type="nucleotide sequence ID" value="XM_062800837.1"/>
</dbReference>
<dbReference type="SUPFAM" id="SSF57850">
    <property type="entry name" value="RING/U-box"/>
    <property type="match status" value="1"/>
</dbReference>
<evidence type="ECO:0000256" key="13">
    <source>
        <dbReference type="SAM" id="MobiDB-lite"/>
    </source>
</evidence>
<dbReference type="AlphaFoldDB" id="A0AAE0H9C8"/>
<dbReference type="GO" id="GO:0008270">
    <property type="term" value="F:zinc ion binding"/>
    <property type="evidence" value="ECO:0007669"/>
    <property type="project" value="UniProtKB-KW"/>
</dbReference>
<dbReference type="PANTHER" id="PTHR46539">
    <property type="entry name" value="E3 UBIQUITIN-PROTEIN LIGASE ATL42"/>
    <property type="match status" value="1"/>
</dbReference>
<reference evidence="15" key="2">
    <citation type="submission" date="2023-06" db="EMBL/GenBank/DDBJ databases">
        <authorList>
            <consortium name="Lawrence Berkeley National Laboratory"/>
            <person name="Haridas S."/>
            <person name="Hensen N."/>
            <person name="Bonometti L."/>
            <person name="Westerberg I."/>
            <person name="Brannstrom I.O."/>
            <person name="Guillou S."/>
            <person name="Cros-Aarteil S."/>
            <person name="Calhoun S."/>
            <person name="Kuo A."/>
            <person name="Mondo S."/>
            <person name="Pangilinan J."/>
            <person name="Riley R."/>
            <person name="Labutti K."/>
            <person name="Andreopoulos B."/>
            <person name="Lipzen A."/>
            <person name="Chen C."/>
            <person name="Yanf M."/>
            <person name="Daum C."/>
            <person name="Ng V."/>
            <person name="Clum A."/>
            <person name="Steindorff A."/>
            <person name="Ohm R."/>
            <person name="Martin F."/>
            <person name="Silar P."/>
            <person name="Natvig D."/>
            <person name="Lalanne C."/>
            <person name="Gautier V."/>
            <person name="Ament-Velasquez S.L."/>
            <person name="Kruys A."/>
            <person name="Hutchinson M.I."/>
            <person name="Powell A.J."/>
            <person name="Barry K."/>
            <person name="Miller A.N."/>
            <person name="Grigoriev I.V."/>
            <person name="Debuchy R."/>
            <person name="Gladieux P."/>
            <person name="Thoren M.H."/>
            <person name="Johannesson H."/>
        </authorList>
    </citation>
    <scope>NUCLEOTIDE SEQUENCE</scope>
    <source>
        <strain evidence="15">CBS 168.71</strain>
    </source>
</reference>
<keyword evidence="7 12" id="KW-0863">Zinc-finger</keyword>
<dbReference type="GO" id="GO:0061630">
    <property type="term" value="F:ubiquitin protein ligase activity"/>
    <property type="evidence" value="ECO:0007669"/>
    <property type="project" value="UniProtKB-EC"/>
</dbReference>
<evidence type="ECO:0000313" key="16">
    <source>
        <dbReference type="Proteomes" id="UP001278766"/>
    </source>
</evidence>
<evidence type="ECO:0000256" key="5">
    <source>
        <dbReference type="ARBA" id="ARBA00022692"/>
    </source>
</evidence>
<dbReference type="FunFam" id="3.30.40.10:FF:000127">
    <property type="entry name" value="E3 ubiquitin-protein ligase RNF181"/>
    <property type="match status" value="1"/>
</dbReference>
<evidence type="ECO:0000256" key="9">
    <source>
        <dbReference type="ARBA" id="ARBA00022833"/>
    </source>
</evidence>
<evidence type="ECO:0000256" key="7">
    <source>
        <dbReference type="ARBA" id="ARBA00022771"/>
    </source>
</evidence>
<dbReference type="SMART" id="SM00184">
    <property type="entry name" value="RING"/>
    <property type="match status" value="1"/>
</dbReference>
<feature type="domain" description="RING-type" evidence="14">
    <location>
        <begin position="392"/>
        <end position="433"/>
    </location>
</feature>
<feature type="compositionally biased region" description="Polar residues" evidence="13">
    <location>
        <begin position="444"/>
        <end position="458"/>
    </location>
</feature>
<comment type="catalytic activity">
    <reaction evidence="1">
        <text>S-ubiquitinyl-[E2 ubiquitin-conjugating enzyme]-L-cysteine + [acceptor protein]-L-lysine = [E2 ubiquitin-conjugating enzyme]-L-cysteine + N(6)-ubiquitinyl-[acceptor protein]-L-lysine.</text>
        <dbReference type="EC" id="2.3.2.27"/>
    </reaction>
</comment>
<keyword evidence="5" id="KW-0812">Transmembrane</keyword>
<dbReference type="InterPro" id="IPR013083">
    <property type="entry name" value="Znf_RING/FYVE/PHD"/>
</dbReference>
<evidence type="ECO:0000256" key="3">
    <source>
        <dbReference type="ARBA" id="ARBA00012483"/>
    </source>
</evidence>
<accession>A0AAE0H9C8</accession>
<evidence type="ECO:0000256" key="11">
    <source>
        <dbReference type="ARBA" id="ARBA00023136"/>
    </source>
</evidence>
<keyword evidence="4" id="KW-0808">Transferase</keyword>
<dbReference type="CDD" id="cd16454">
    <property type="entry name" value="RING-H2_PA-TM-RING"/>
    <property type="match status" value="1"/>
</dbReference>
<dbReference type="Pfam" id="PF13639">
    <property type="entry name" value="zf-RING_2"/>
    <property type="match status" value="1"/>
</dbReference>
<organism evidence="15 16">
    <name type="scientific">Chaetomium fimeti</name>
    <dbReference type="NCBI Taxonomy" id="1854472"/>
    <lineage>
        <taxon>Eukaryota</taxon>
        <taxon>Fungi</taxon>
        <taxon>Dikarya</taxon>
        <taxon>Ascomycota</taxon>
        <taxon>Pezizomycotina</taxon>
        <taxon>Sordariomycetes</taxon>
        <taxon>Sordariomycetidae</taxon>
        <taxon>Sordariales</taxon>
        <taxon>Chaetomiaceae</taxon>
        <taxon>Chaetomium</taxon>
    </lineage>
</organism>
<evidence type="ECO:0000256" key="10">
    <source>
        <dbReference type="ARBA" id="ARBA00022989"/>
    </source>
</evidence>
<evidence type="ECO:0000313" key="15">
    <source>
        <dbReference type="EMBL" id="KAK3292272.1"/>
    </source>
</evidence>
<keyword evidence="6" id="KW-0479">Metal-binding</keyword>
<keyword evidence="8" id="KW-0833">Ubl conjugation pathway</keyword>
<keyword evidence="10" id="KW-1133">Transmembrane helix</keyword>
<feature type="region of interest" description="Disordered" evidence="13">
    <location>
        <begin position="41"/>
        <end position="66"/>
    </location>
</feature>
<proteinExistence type="predicted"/>
<dbReference type="GO" id="GO:0016020">
    <property type="term" value="C:membrane"/>
    <property type="evidence" value="ECO:0007669"/>
    <property type="project" value="UniProtKB-SubCell"/>
</dbReference>
<dbReference type="GO" id="GO:0016567">
    <property type="term" value="P:protein ubiquitination"/>
    <property type="evidence" value="ECO:0007669"/>
    <property type="project" value="UniProtKB-ARBA"/>
</dbReference>
<dbReference type="PROSITE" id="PS50089">
    <property type="entry name" value="ZF_RING_2"/>
    <property type="match status" value="1"/>
</dbReference>
<sequence length="466" mass="50309">MPPSSEHNPQQRGRLALAVITGVLTTITRVFATITGALGATRQQTTRNPPPEQPAMESRNSRDRDGSLQRLFCHECRNEWRGSEDSLECPRCQSSFTEIIENHNSTQDSVHETGLPYSGGFTAASIPETNGNMEQQVNERQSPFGQFPFGVRPAPRFGAQNDGGHVNDGDAVFRRFADMLMNDLGAGRVVHGGPGSGDLFPGDGSASQPATRVRPGHTTVRAGRVSFRASVSTIPSRATGGGGSVTNDPDRPPVTVSTYVIPTRGHLHPGGRAIRAVTIIDNRVTDANEPLRLFDQVFGNPWGAPAPDDAADPAFNLLHGLHQLLSTLHNPASAVHGDAVFTQEALDRIVTQLMEASPQTNAAPPATQAAIAKLEKKRVDEAMLGREGKAECTICIDDIKKGDEVLVLPCSHWYHGECVVLWLKEHNTCPICRMPIEDPKTDGHNSNVRPAAMTSDQWDSAFPPLS</sequence>
<reference evidence="15" key="1">
    <citation type="journal article" date="2023" name="Mol. Phylogenet. Evol.">
        <title>Genome-scale phylogeny and comparative genomics of the fungal order Sordariales.</title>
        <authorList>
            <person name="Hensen N."/>
            <person name="Bonometti L."/>
            <person name="Westerberg I."/>
            <person name="Brannstrom I.O."/>
            <person name="Guillou S."/>
            <person name="Cros-Aarteil S."/>
            <person name="Calhoun S."/>
            <person name="Haridas S."/>
            <person name="Kuo A."/>
            <person name="Mondo S."/>
            <person name="Pangilinan J."/>
            <person name="Riley R."/>
            <person name="LaButti K."/>
            <person name="Andreopoulos B."/>
            <person name="Lipzen A."/>
            <person name="Chen C."/>
            <person name="Yan M."/>
            <person name="Daum C."/>
            <person name="Ng V."/>
            <person name="Clum A."/>
            <person name="Steindorff A."/>
            <person name="Ohm R.A."/>
            <person name="Martin F."/>
            <person name="Silar P."/>
            <person name="Natvig D.O."/>
            <person name="Lalanne C."/>
            <person name="Gautier V."/>
            <person name="Ament-Velasquez S.L."/>
            <person name="Kruys A."/>
            <person name="Hutchinson M.I."/>
            <person name="Powell A.J."/>
            <person name="Barry K."/>
            <person name="Miller A.N."/>
            <person name="Grigoriev I.V."/>
            <person name="Debuchy R."/>
            <person name="Gladieux P."/>
            <person name="Hiltunen Thoren M."/>
            <person name="Johannesson H."/>
        </authorList>
    </citation>
    <scope>NUCLEOTIDE SEQUENCE</scope>
    <source>
        <strain evidence="15">CBS 168.71</strain>
    </source>
</reference>
<comment type="subcellular location">
    <subcellularLocation>
        <location evidence="2">Membrane</location>
    </subcellularLocation>
</comment>
<protein>
    <recommendedName>
        <fullName evidence="3">RING-type E3 ubiquitin transferase</fullName>
        <ecNumber evidence="3">2.3.2.27</ecNumber>
    </recommendedName>
</protein>
<keyword evidence="16" id="KW-1185">Reference proteome</keyword>